<organism evidence="2 3">
    <name type="scientific">Herbiconiux oxytropis</name>
    <dbReference type="NCBI Taxonomy" id="2970915"/>
    <lineage>
        <taxon>Bacteria</taxon>
        <taxon>Bacillati</taxon>
        <taxon>Actinomycetota</taxon>
        <taxon>Actinomycetes</taxon>
        <taxon>Micrococcales</taxon>
        <taxon>Microbacteriaceae</taxon>
        <taxon>Herbiconiux</taxon>
    </lineage>
</organism>
<dbReference type="AlphaFoldDB" id="A0AA41XC25"/>
<feature type="transmembrane region" description="Helical" evidence="1">
    <location>
        <begin position="169"/>
        <end position="191"/>
    </location>
</feature>
<keyword evidence="3" id="KW-1185">Reference proteome</keyword>
<keyword evidence="1" id="KW-1133">Transmembrane helix</keyword>
<comment type="caution">
    <text evidence="2">The sequence shown here is derived from an EMBL/GenBank/DDBJ whole genome shotgun (WGS) entry which is preliminary data.</text>
</comment>
<feature type="transmembrane region" description="Helical" evidence="1">
    <location>
        <begin position="85"/>
        <end position="102"/>
    </location>
</feature>
<evidence type="ECO:0000313" key="3">
    <source>
        <dbReference type="Proteomes" id="UP001165587"/>
    </source>
</evidence>
<keyword evidence="1" id="KW-0472">Membrane</keyword>
<evidence type="ECO:0000313" key="2">
    <source>
        <dbReference type="EMBL" id="MCS5725476.1"/>
    </source>
</evidence>
<reference evidence="2" key="1">
    <citation type="submission" date="2022-08" db="EMBL/GenBank/DDBJ databases">
        <authorList>
            <person name="Deng Y."/>
            <person name="Han X.-F."/>
            <person name="Zhang Y.-Q."/>
        </authorList>
    </citation>
    <scope>NUCLEOTIDE SEQUENCE</scope>
    <source>
        <strain evidence="2">CPCC 203407</strain>
    </source>
</reference>
<feature type="transmembrane region" description="Helical" evidence="1">
    <location>
        <begin position="20"/>
        <end position="45"/>
    </location>
</feature>
<accession>A0AA41XC25</accession>
<feature type="transmembrane region" description="Helical" evidence="1">
    <location>
        <begin position="57"/>
        <end position="78"/>
    </location>
</feature>
<dbReference type="RefSeq" id="WP_259525983.1">
    <property type="nucleotide sequence ID" value="NZ_JANLCK010000003.1"/>
</dbReference>
<name>A0AA41XC25_9MICO</name>
<proteinExistence type="predicted"/>
<protein>
    <submittedName>
        <fullName evidence="2">Uncharacterized protein</fullName>
    </submittedName>
</protein>
<gene>
    <name evidence="2" type="ORF">N1028_06160</name>
</gene>
<sequence>MRAALAMRGFLHWRGTAQRFDPITAGSLYPLIRAALAGLLVYALIRTAGASDLIHDPLFAAAALLFVAVSALVVLIGTDPVRSPIGFRGFVVAVAAIVLASVSSSLSSWGASNVIWDDWGPLAVGLILLCCAEFRPGRDLAAATVGAAAVVGATSALETNSMPLLASPLTSALISATPVLLFGIASSVFSYRMSLSLSRSIEEVAREQGRLSRRVRVRLRELIRDLGRDALSVELVPFLEGVKERGEVTEADVREARRISAVLRSVLITDMALPWLDRLQRTHPSVLVVHDPERLSERLPQEQKVALRALLTALVSAAERDPDDVGSEPEAAVQVRLTRAGRHHSILVRASFAEGEARLRHRFGTFITVMNAVFQRSSVTYSAGELRMLYAFDGPDPAVRDALP</sequence>
<evidence type="ECO:0000256" key="1">
    <source>
        <dbReference type="SAM" id="Phobius"/>
    </source>
</evidence>
<keyword evidence="1" id="KW-0812">Transmembrane</keyword>
<dbReference type="EMBL" id="JANLCK010000003">
    <property type="protein sequence ID" value="MCS5725476.1"/>
    <property type="molecule type" value="Genomic_DNA"/>
</dbReference>
<dbReference type="Proteomes" id="UP001165587">
    <property type="component" value="Unassembled WGS sequence"/>
</dbReference>